<dbReference type="EMBL" id="JAKKPZ010000270">
    <property type="protein sequence ID" value="KAI1697397.1"/>
    <property type="molecule type" value="Genomic_DNA"/>
</dbReference>
<evidence type="ECO:0000313" key="2">
    <source>
        <dbReference type="EMBL" id="KAI1697397.1"/>
    </source>
</evidence>
<feature type="region of interest" description="Disordered" evidence="1">
    <location>
        <begin position="1"/>
        <end position="24"/>
    </location>
</feature>
<accession>A0AAD4QY26</accession>
<reference evidence="2" key="1">
    <citation type="submission" date="2022-01" db="EMBL/GenBank/DDBJ databases">
        <title>Genome Sequence Resource for Two Populations of Ditylenchus destructor, the Migratory Endoparasitic Phytonematode.</title>
        <authorList>
            <person name="Zhang H."/>
            <person name="Lin R."/>
            <person name="Xie B."/>
        </authorList>
    </citation>
    <scope>NUCLEOTIDE SEQUENCE</scope>
    <source>
        <strain evidence="2">BazhouSP</strain>
    </source>
</reference>
<sequence>MPNLDHNYCNYGQRSPERKKRRSLRGCRATETQAHFVFPEGTAKPFRRTGRLCEQSDVLIQRTTEYFEVNNCFGAHHRVTPAGIVSKILGLNHETVAQAGQRAKAKQTPESTLPVCCPMKKKKTRKQRRQDALEEVPEEIQEDVVPINSSMQSKLVCSKCGECGFMTINDLETHIVKQHFKVNSFYKCWLAKCIVRFATEVERLKHVHFKQHDINLETLMQMQASKEN</sequence>
<organism evidence="2 3">
    <name type="scientific">Ditylenchus destructor</name>
    <dbReference type="NCBI Taxonomy" id="166010"/>
    <lineage>
        <taxon>Eukaryota</taxon>
        <taxon>Metazoa</taxon>
        <taxon>Ecdysozoa</taxon>
        <taxon>Nematoda</taxon>
        <taxon>Chromadorea</taxon>
        <taxon>Rhabditida</taxon>
        <taxon>Tylenchina</taxon>
        <taxon>Tylenchomorpha</taxon>
        <taxon>Sphaerularioidea</taxon>
        <taxon>Anguinidae</taxon>
        <taxon>Anguininae</taxon>
        <taxon>Ditylenchus</taxon>
    </lineage>
</organism>
<proteinExistence type="predicted"/>
<gene>
    <name evidence="2" type="ORF">DdX_18524</name>
</gene>
<evidence type="ECO:0000256" key="1">
    <source>
        <dbReference type="SAM" id="MobiDB-lite"/>
    </source>
</evidence>
<protein>
    <submittedName>
        <fullName evidence="2">C2H2-type zinc ribbon domain-containing protein</fullName>
    </submittedName>
</protein>
<dbReference type="AlphaFoldDB" id="A0AAD4QY26"/>
<keyword evidence="3" id="KW-1185">Reference proteome</keyword>
<comment type="caution">
    <text evidence="2">The sequence shown here is derived from an EMBL/GenBank/DDBJ whole genome shotgun (WGS) entry which is preliminary data.</text>
</comment>
<dbReference type="Proteomes" id="UP001201812">
    <property type="component" value="Unassembled WGS sequence"/>
</dbReference>
<name>A0AAD4QY26_9BILA</name>
<evidence type="ECO:0000313" key="3">
    <source>
        <dbReference type="Proteomes" id="UP001201812"/>
    </source>
</evidence>